<name>A0A9P6AE12_9AGAM</name>
<dbReference type="AlphaFoldDB" id="A0A9P6AE12"/>
<reference evidence="1" key="1">
    <citation type="journal article" date="2020" name="Nat. Commun.">
        <title>Large-scale genome sequencing of mycorrhizal fungi provides insights into the early evolution of symbiotic traits.</title>
        <authorList>
            <person name="Miyauchi S."/>
            <person name="Kiss E."/>
            <person name="Kuo A."/>
            <person name="Drula E."/>
            <person name="Kohler A."/>
            <person name="Sanchez-Garcia M."/>
            <person name="Morin E."/>
            <person name="Andreopoulos B."/>
            <person name="Barry K.W."/>
            <person name="Bonito G."/>
            <person name="Buee M."/>
            <person name="Carver A."/>
            <person name="Chen C."/>
            <person name="Cichocki N."/>
            <person name="Clum A."/>
            <person name="Culley D."/>
            <person name="Crous P.W."/>
            <person name="Fauchery L."/>
            <person name="Girlanda M."/>
            <person name="Hayes R.D."/>
            <person name="Keri Z."/>
            <person name="LaButti K."/>
            <person name="Lipzen A."/>
            <person name="Lombard V."/>
            <person name="Magnuson J."/>
            <person name="Maillard F."/>
            <person name="Murat C."/>
            <person name="Nolan M."/>
            <person name="Ohm R.A."/>
            <person name="Pangilinan J."/>
            <person name="Pereira M.F."/>
            <person name="Perotto S."/>
            <person name="Peter M."/>
            <person name="Pfister S."/>
            <person name="Riley R."/>
            <person name="Sitrit Y."/>
            <person name="Stielow J.B."/>
            <person name="Szollosi G."/>
            <person name="Zifcakova L."/>
            <person name="Stursova M."/>
            <person name="Spatafora J.W."/>
            <person name="Tedersoo L."/>
            <person name="Vaario L.M."/>
            <person name="Yamada A."/>
            <person name="Yan M."/>
            <person name="Wang P."/>
            <person name="Xu J."/>
            <person name="Bruns T."/>
            <person name="Baldrian P."/>
            <person name="Vilgalys R."/>
            <person name="Dunand C."/>
            <person name="Henrissat B."/>
            <person name="Grigoriev I.V."/>
            <person name="Hibbett D."/>
            <person name="Nagy L.G."/>
            <person name="Martin F.M."/>
        </authorList>
    </citation>
    <scope>NUCLEOTIDE SEQUENCE</scope>
    <source>
        <strain evidence="1">UP504</strain>
    </source>
</reference>
<proteinExistence type="predicted"/>
<gene>
    <name evidence="1" type="ORF">BS47DRAFT_1368965</name>
</gene>
<keyword evidence="2" id="KW-1185">Reference proteome</keyword>
<evidence type="ECO:0000313" key="2">
    <source>
        <dbReference type="Proteomes" id="UP000886523"/>
    </source>
</evidence>
<protein>
    <submittedName>
        <fullName evidence="1">Uncharacterized protein</fullName>
    </submittedName>
</protein>
<sequence length="577" mass="64527">MVGALNEISQAETKSYVTQGALEEPTVLSYMSLPIPPFPMIPSNPCDHSFSTLDEASKRVQSMDVELHRLMVFTTLDDVQNTILYMEWTITLSLAVAHMSVLTAIDVCALLGGFYYPIWLVQQECAGSLFFVGGMVGTQAENLCWRGGGSGTGVWKQIGTPTNDVWAEENHQLFLFQRMDSTGDRKRTVWVTCKKLTAPVPFLIPPPPGPTCAWDVVLQQNLASLYEEGLHLPSSGKRQWYCMWTPLLMGNHLPAQQALIFVPPSYHEQRRMAPSLLGIGVETLDISADLFSMNDERTPEVLPNMWYGLLVEPFVTETALLSMVDVIQSRGAEGWKQTHLGKKGLALRVIFKSLANRDEVYRLLKEDEKFSLVIAADLLACFNSWLLYGMVREPGYIQYLWKYLHPLAVHGTLMGLAPPSHSLPPSEPDYEFTCERECCHQTLIMADLLETGKYPTIVHSQGPDPPKRAYLQVLFSKEFLGSLSQAPCPANFSPEEALCFQCLEILLCLLADFNASFVRPVYPAVSGPYVKLLHFIASQVEFAAQSNHTQCRLGQSEDRVNNFRSSKAKHKGKKVDP</sequence>
<evidence type="ECO:0000313" key="1">
    <source>
        <dbReference type="EMBL" id="KAF9504185.1"/>
    </source>
</evidence>
<accession>A0A9P6AE12</accession>
<dbReference type="EMBL" id="MU129253">
    <property type="protein sequence ID" value="KAF9504185.1"/>
    <property type="molecule type" value="Genomic_DNA"/>
</dbReference>
<comment type="caution">
    <text evidence="1">The sequence shown here is derived from an EMBL/GenBank/DDBJ whole genome shotgun (WGS) entry which is preliminary data.</text>
</comment>
<dbReference type="Proteomes" id="UP000886523">
    <property type="component" value="Unassembled WGS sequence"/>
</dbReference>
<organism evidence="1 2">
    <name type="scientific">Hydnum rufescens UP504</name>
    <dbReference type="NCBI Taxonomy" id="1448309"/>
    <lineage>
        <taxon>Eukaryota</taxon>
        <taxon>Fungi</taxon>
        <taxon>Dikarya</taxon>
        <taxon>Basidiomycota</taxon>
        <taxon>Agaricomycotina</taxon>
        <taxon>Agaricomycetes</taxon>
        <taxon>Cantharellales</taxon>
        <taxon>Hydnaceae</taxon>
        <taxon>Hydnum</taxon>
    </lineage>
</organism>